<evidence type="ECO:0000313" key="3">
    <source>
        <dbReference type="Proteomes" id="UP000598217"/>
    </source>
</evidence>
<feature type="transmembrane region" description="Helical" evidence="1">
    <location>
        <begin position="133"/>
        <end position="157"/>
    </location>
</feature>
<feature type="transmembrane region" description="Helical" evidence="1">
    <location>
        <begin position="266"/>
        <end position="284"/>
    </location>
</feature>
<feature type="transmembrane region" description="Helical" evidence="1">
    <location>
        <begin position="195"/>
        <end position="214"/>
    </location>
</feature>
<comment type="caution">
    <text evidence="2">The sequence shown here is derived from an EMBL/GenBank/DDBJ whole genome shotgun (WGS) entry which is preliminary data.</text>
</comment>
<dbReference type="Pfam" id="PF05675">
    <property type="entry name" value="DUF817"/>
    <property type="match status" value="1"/>
</dbReference>
<gene>
    <name evidence="2" type="ORF">H4W79_002727</name>
</gene>
<feature type="transmembrane region" description="Helical" evidence="1">
    <location>
        <begin position="226"/>
        <end position="251"/>
    </location>
</feature>
<dbReference type="PIRSF" id="PIRSF009141">
    <property type="entry name" value="UCP009141"/>
    <property type="match status" value="1"/>
</dbReference>
<feature type="transmembrane region" description="Helical" evidence="1">
    <location>
        <begin position="79"/>
        <end position="96"/>
    </location>
</feature>
<dbReference type="EMBL" id="JADBDY010000001">
    <property type="protein sequence ID" value="MBE1458513.1"/>
    <property type="molecule type" value="Genomic_DNA"/>
</dbReference>
<feature type="transmembrane region" description="Helical" evidence="1">
    <location>
        <begin position="103"/>
        <end position="127"/>
    </location>
</feature>
<dbReference type="InterPro" id="IPR008535">
    <property type="entry name" value="DUF817"/>
</dbReference>
<evidence type="ECO:0000313" key="2">
    <source>
        <dbReference type="EMBL" id="MBE1458513.1"/>
    </source>
</evidence>
<keyword evidence="1" id="KW-0472">Membrane</keyword>
<organism evidence="2 3">
    <name type="scientific">Nocardiopsis terrae</name>
    <dbReference type="NCBI Taxonomy" id="372655"/>
    <lineage>
        <taxon>Bacteria</taxon>
        <taxon>Bacillati</taxon>
        <taxon>Actinomycetota</taxon>
        <taxon>Actinomycetes</taxon>
        <taxon>Streptosporangiales</taxon>
        <taxon>Nocardiopsidaceae</taxon>
        <taxon>Nocardiopsis</taxon>
    </lineage>
</organism>
<feature type="transmembrane region" description="Helical" evidence="1">
    <location>
        <begin position="48"/>
        <end position="67"/>
    </location>
</feature>
<protein>
    <submittedName>
        <fullName evidence="2">Uncharacterized membrane protein YoaT (DUF817 family)</fullName>
    </submittedName>
</protein>
<feature type="transmembrane region" description="Helical" evidence="1">
    <location>
        <begin position="169"/>
        <end position="189"/>
    </location>
</feature>
<sequence length="305" mass="34591">MPSERLWSLTPVEQRLDSWARRRLEALHGQGRVRGFLLEFAVFTVKQAWACVFGAAMLVLLVTTHLWYPEAAALSRSDALVIGAVAIQALMLLLRLESGRELWVIVLFHLVGTVMEIFKTSVGSWHYGGDGLLWIAGVPLYTGFMYAAVGSYMVRVFRLFDLHFDRYPARWATALLGAAVYANFFGHHYVFDARWVLLAVIVVLYARCTMQFRIHRARPWRRMPILAAFTGVAFFIWIAENIATAAGAWIYPNQADGWELVSLSKLVSWFLLMIISVVLVTFVYRPRPLADTAEVVRGPGHELSR</sequence>
<keyword evidence="3" id="KW-1185">Reference proteome</keyword>
<accession>A0ABR9HHM3</accession>
<dbReference type="RefSeq" id="WP_191269612.1">
    <property type="nucleotide sequence ID" value="NZ_BMXJ01000003.1"/>
</dbReference>
<proteinExistence type="predicted"/>
<keyword evidence="1" id="KW-0812">Transmembrane</keyword>
<name>A0ABR9HHM3_9ACTN</name>
<reference evidence="2 3" key="1">
    <citation type="submission" date="2020-10" db="EMBL/GenBank/DDBJ databases">
        <title>Sequencing the genomes of 1000 actinobacteria strains.</title>
        <authorList>
            <person name="Klenk H.-P."/>
        </authorList>
    </citation>
    <scope>NUCLEOTIDE SEQUENCE [LARGE SCALE GENOMIC DNA]</scope>
    <source>
        <strain evidence="2 3">DSM 45157</strain>
    </source>
</reference>
<evidence type="ECO:0000256" key="1">
    <source>
        <dbReference type="SAM" id="Phobius"/>
    </source>
</evidence>
<keyword evidence="1" id="KW-1133">Transmembrane helix</keyword>
<dbReference type="Proteomes" id="UP000598217">
    <property type="component" value="Unassembled WGS sequence"/>
</dbReference>